<comment type="function">
    <text evidence="5">A flexible structure which links the flagellar filament to the drive apparatus in the basal body.</text>
</comment>
<proteinExistence type="inferred from homology"/>
<dbReference type="Pfam" id="PF06429">
    <property type="entry name" value="Flg_bbr_C"/>
    <property type="match status" value="1"/>
</dbReference>
<dbReference type="PANTHER" id="PTHR30435:SF1">
    <property type="entry name" value="FLAGELLAR HOOK PROTEIN FLGE"/>
    <property type="match status" value="1"/>
</dbReference>
<evidence type="ECO:0000313" key="10">
    <source>
        <dbReference type="EMBL" id="AZR73872.1"/>
    </source>
</evidence>
<protein>
    <recommendedName>
        <fullName evidence="3 5">Flagellar hook protein FlgE</fullName>
    </recommendedName>
</protein>
<dbReference type="GO" id="GO:0071978">
    <property type="term" value="P:bacterial-type flagellum-dependent swarming motility"/>
    <property type="evidence" value="ECO:0007669"/>
    <property type="project" value="TreeGrafter"/>
</dbReference>
<dbReference type="InterPro" id="IPR001444">
    <property type="entry name" value="Flag_bb_rod_N"/>
</dbReference>
<dbReference type="Pfam" id="PF00460">
    <property type="entry name" value="Flg_bb_rod"/>
    <property type="match status" value="1"/>
</dbReference>
<comment type="similarity">
    <text evidence="2 5">Belongs to the flagella basal body rod proteins family.</text>
</comment>
<feature type="domain" description="Flagellar basal-body/hook protein C-terminal" evidence="7">
    <location>
        <begin position="569"/>
        <end position="613"/>
    </location>
</feature>
<dbReference type="GO" id="GO:0005829">
    <property type="term" value="C:cytosol"/>
    <property type="evidence" value="ECO:0007669"/>
    <property type="project" value="TreeGrafter"/>
</dbReference>
<evidence type="ECO:0000313" key="11">
    <source>
        <dbReference type="Proteomes" id="UP000267250"/>
    </source>
</evidence>
<dbReference type="RefSeq" id="WP_127017224.1">
    <property type="nucleotide sequence ID" value="NZ_CP016379.1"/>
</dbReference>
<dbReference type="NCBIfam" id="TIGR03506">
    <property type="entry name" value="FlgEFG_subfam"/>
    <property type="match status" value="2"/>
</dbReference>
<evidence type="ECO:0000259" key="8">
    <source>
        <dbReference type="Pfam" id="PF07559"/>
    </source>
</evidence>
<feature type="domain" description="Flagellar hook protein FlgE D2" evidence="8">
    <location>
        <begin position="390"/>
        <end position="495"/>
    </location>
</feature>
<evidence type="ECO:0000256" key="4">
    <source>
        <dbReference type="ARBA" id="ARBA00023143"/>
    </source>
</evidence>
<evidence type="ECO:0000259" key="9">
    <source>
        <dbReference type="Pfam" id="PF22692"/>
    </source>
</evidence>
<dbReference type="Pfam" id="PF07559">
    <property type="entry name" value="FlgE_D2"/>
    <property type="match status" value="1"/>
</dbReference>
<name>A0A3S9T0C3_9FIRM</name>
<feature type="domain" description="Flagellar hook protein FlgE/F/G-like D1" evidence="9">
    <location>
        <begin position="95"/>
        <end position="158"/>
    </location>
</feature>
<dbReference type="OrthoDB" id="9804559at2"/>
<evidence type="ECO:0000256" key="1">
    <source>
        <dbReference type="ARBA" id="ARBA00004117"/>
    </source>
</evidence>
<dbReference type="InterPro" id="IPR037925">
    <property type="entry name" value="FlgE/F/G-like"/>
</dbReference>
<comment type="subcellular location">
    <subcellularLocation>
        <location evidence="1 5">Bacterial flagellum basal body</location>
    </subcellularLocation>
</comment>
<evidence type="ECO:0000259" key="7">
    <source>
        <dbReference type="Pfam" id="PF06429"/>
    </source>
</evidence>
<keyword evidence="11" id="KW-1185">Reference proteome</keyword>
<dbReference type="AlphaFoldDB" id="A0A3S9T0C3"/>
<evidence type="ECO:0000259" key="6">
    <source>
        <dbReference type="Pfam" id="PF00460"/>
    </source>
</evidence>
<dbReference type="GO" id="GO:0009424">
    <property type="term" value="C:bacterial-type flagellum hook"/>
    <property type="evidence" value="ECO:0007669"/>
    <property type="project" value="TreeGrafter"/>
</dbReference>
<sequence>MLRAMYAGVAGLRAHQVKLDVIGNNIANVNTVGYKSSRVTFKEMLTQTLRGASQPTAGRGGLNPMQVGLGVSLGSIDNDLSQGNLQSTGKMTDLAIQGNGFFVVSDGNRSYYTRAGSFTFDTDGNLVHAPTGYKVQGWMADERGKMPNTSPSNMTTLSLGELNMAPTATSFIAYKGNLDSDKEIADLSYKPEKITVTDLSGKTANLYIKLNKIAGDTTADRGDDRWQWTAYTDISVKDETINVSGTGTPINLSASTSPDFDHIVSGTVVVTDSTGTTIYSEGIDYIIDYDNGTIEILSGGNISSGDTILVDYIHQDQVTTGEIALDATGAVLVNTTPTFNLTLRDTSGATRDVEIKAPQVGQENGGYFAVSDTVTDVSASTIDGTYGPVKTTSTTVYDSLGNKHTINLSFVKTGQNRWDWFATGPVDENGNPLSLSGNTGTIQFDAHGKIMGESTGGPITFQPADAEKVVINLDFSDVTQFAADDSVNVADVDGFEAGSLESFSIDATGTIIGYYSNGLNQPIAKLAIATFSNAAGLERVGDTVFMESKNSGMADIGLSGVGGKGMVSSGTLEMSNVDLADEFTEMITTQRGFQASSKIITTADQILQDLVNLKR</sequence>
<dbReference type="Proteomes" id="UP000267250">
    <property type="component" value="Chromosome"/>
</dbReference>
<organism evidence="10 11">
    <name type="scientific">Anoxybacter fermentans</name>
    <dbReference type="NCBI Taxonomy" id="1323375"/>
    <lineage>
        <taxon>Bacteria</taxon>
        <taxon>Bacillati</taxon>
        <taxon>Bacillota</taxon>
        <taxon>Clostridia</taxon>
        <taxon>Halanaerobiales</taxon>
        <taxon>Anoxybacter</taxon>
    </lineage>
</organism>
<gene>
    <name evidence="10" type="ORF">BBF96_11020</name>
</gene>
<keyword evidence="4 5" id="KW-0975">Bacterial flagellum</keyword>
<dbReference type="InterPro" id="IPR020013">
    <property type="entry name" value="Flagellar_FlgE/F/G"/>
</dbReference>
<dbReference type="InterPro" id="IPR037058">
    <property type="entry name" value="Falgellar_hook_FlgE_sf"/>
</dbReference>
<accession>A0A3S9T0C3</accession>
<dbReference type="KEGG" id="aft:BBF96_11020"/>
<dbReference type="PANTHER" id="PTHR30435">
    <property type="entry name" value="FLAGELLAR PROTEIN"/>
    <property type="match status" value="1"/>
</dbReference>
<dbReference type="InterPro" id="IPR053967">
    <property type="entry name" value="LlgE_F_G-like_D1"/>
</dbReference>
<dbReference type="GO" id="GO:0009425">
    <property type="term" value="C:bacterial-type flagellum basal body"/>
    <property type="evidence" value="ECO:0007669"/>
    <property type="project" value="UniProtKB-SubCell"/>
</dbReference>
<evidence type="ECO:0000256" key="5">
    <source>
        <dbReference type="RuleBase" id="RU362116"/>
    </source>
</evidence>
<dbReference type="Pfam" id="PF22692">
    <property type="entry name" value="LlgE_F_G_D1"/>
    <property type="match status" value="1"/>
</dbReference>
<dbReference type="EMBL" id="CP016379">
    <property type="protein sequence ID" value="AZR73872.1"/>
    <property type="molecule type" value="Genomic_DNA"/>
</dbReference>
<evidence type="ECO:0000256" key="2">
    <source>
        <dbReference type="ARBA" id="ARBA00009677"/>
    </source>
</evidence>
<dbReference type="InterPro" id="IPR011491">
    <property type="entry name" value="FlgE_D2"/>
</dbReference>
<evidence type="ECO:0000256" key="3">
    <source>
        <dbReference type="ARBA" id="ARBA00019015"/>
    </source>
</evidence>
<dbReference type="InterPro" id="IPR010930">
    <property type="entry name" value="Flg_bb/hook_C_dom"/>
</dbReference>
<reference evidence="10 11" key="1">
    <citation type="submission" date="2016-07" db="EMBL/GenBank/DDBJ databases">
        <title>Genome and transcriptome analysis of iron-reducing fermentative bacteria Anoxybacter fermentans.</title>
        <authorList>
            <person name="Zeng X."/>
            <person name="Shao Z."/>
        </authorList>
    </citation>
    <scope>NUCLEOTIDE SEQUENCE [LARGE SCALE GENOMIC DNA]</scope>
    <source>
        <strain evidence="10 11">DY22613</strain>
    </source>
</reference>
<dbReference type="SUPFAM" id="SSF117143">
    <property type="entry name" value="Flagellar hook protein flgE"/>
    <property type="match status" value="2"/>
</dbReference>
<feature type="domain" description="Flagellar basal body rod protein N-terminal" evidence="6">
    <location>
        <begin position="5"/>
        <end position="35"/>
    </location>
</feature>
<dbReference type="Gene3D" id="2.60.98.20">
    <property type="entry name" value="Flagellar hook protein FlgE"/>
    <property type="match status" value="1"/>
</dbReference>